<dbReference type="Pfam" id="PF04193">
    <property type="entry name" value="PQ-loop"/>
    <property type="match status" value="2"/>
</dbReference>
<evidence type="ECO:0000256" key="1">
    <source>
        <dbReference type="ARBA" id="ARBA00004141"/>
    </source>
</evidence>
<dbReference type="GO" id="GO:0098852">
    <property type="term" value="C:lytic vacuole membrane"/>
    <property type="evidence" value="ECO:0007669"/>
    <property type="project" value="UniProtKB-ARBA"/>
</dbReference>
<dbReference type="SMART" id="SM00679">
    <property type="entry name" value="CTNS"/>
    <property type="match status" value="2"/>
</dbReference>
<keyword evidence="4 7" id="KW-0472">Membrane</keyword>
<evidence type="ECO:0000256" key="4">
    <source>
        <dbReference type="ARBA" id="ARBA00023136"/>
    </source>
</evidence>
<keyword evidence="9" id="KW-1185">Reference proteome</keyword>
<evidence type="ECO:0000256" key="3">
    <source>
        <dbReference type="ARBA" id="ARBA00022989"/>
    </source>
</evidence>
<feature type="transmembrane region" description="Helical" evidence="7">
    <location>
        <begin position="76"/>
        <end position="97"/>
    </location>
</feature>
<evidence type="ECO:0000256" key="5">
    <source>
        <dbReference type="ARBA" id="ARBA00038039"/>
    </source>
</evidence>
<feature type="transmembrane region" description="Helical" evidence="7">
    <location>
        <begin position="265"/>
        <end position="288"/>
    </location>
</feature>
<feature type="transmembrane region" description="Helical" evidence="7">
    <location>
        <begin position="234"/>
        <end position="253"/>
    </location>
</feature>
<feature type="transmembrane region" description="Helical" evidence="7">
    <location>
        <begin position="199"/>
        <end position="214"/>
    </location>
</feature>
<reference evidence="8 9" key="1">
    <citation type="journal article" date="2018" name="Nat. Ecol. Evol.">
        <title>Pezizomycetes genomes reveal the molecular basis of ectomycorrhizal truffle lifestyle.</title>
        <authorList>
            <person name="Murat C."/>
            <person name="Payen T."/>
            <person name="Noel B."/>
            <person name="Kuo A."/>
            <person name="Morin E."/>
            <person name="Chen J."/>
            <person name="Kohler A."/>
            <person name="Krizsan K."/>
            <person name="Balestrini R."/>
            <person name="Da Silva C."/>
            <person name="Montanini B."/>
            <person name="Hainaut M."/>
            <person name="Levati E."/>
            <person name="Barry K.W."/>
            <person name="Belfiori B."/>
            <person name="Cichocki N."/>
            <person name="Clum A."/>
            <person name="Dockter R.B."/>
            <person name="Fauchery L."/>
            <person name="Guy J."/>
            <person name="Iotti M."/>
            <person name="Le Tacon F."/>
            <person name="Lindquist E.A."/>
            <person name="Lipzen A."/>
            <person name="Malagnac F."/>
            <person name="Mello A."/>
            <person name="Molinier V."/>
            <person name="Miyauchi S."/>
            <person name="Poulain J."/>
            <person name="Riccioni C."/>
            <person name="Rubini A."/>
            <person name="Sitrit Y."/>
            <person name="Splivallo R."/>
            <person name="Traeger S."/>
            <person name="Wang M."/>
            <person name="Zifcakova L."/>
            <person name="Wipf D."/>
            <person name="Zambonelli A."/>
            <person name="Paolocci F."/>
            <person name="Nowrousian M."/>
            <person name="Ottonello S."/>
            <person name="Baldrian P."/>
            <person name="Spatafora J.W."/>
            <person name="Henrissat B."/>
            <person name="Nagy L.G."/>
            <person name="Aury J.M."/>
            <person name="Wincker P."/>
            <person name="Grigoriev I.V."/>
            <person name="Bonfante P."/>
            <person name="Martin F.M."/>
        </authorList>
    </citation>
    <scope>NUCLEOTIDE SEQUENCE [LARGE SCALE GENOMIC DNA]</scope>
    <source>
        <strain evidence="8 9">RN42</strain>
    </source>
</reference>
<proteinExistence type="inferred from homology"/>
<keyword evidence="2 7" id="KW-0812">Transmembrane</keyword>
<dbReference type="InterPro" id="IPR006603">
    <property type="entry name" value="PQ-loop_rpt"/>
</dbReference>
<evidence type="ECO:0000313" key="9">
    <source>
        <dbReference type="Proteomes" id="UP000275078"/>
    </source>
</evidence>
<organism evidence="8 9">
    <name type="scientific">Ascobolus immersus RN42</name>
    <dbReference type="NCBI Taxonomy" id="1160509"/>
    <lineage>
        <taxon>Eukaryota</taxon>
        <taxon>Fungi</taxon>
        <taxon>Dikarya</taxon>
        <taxon>Ascomycota</taxon>
        <taxon>Pezizomycotina</taxon>
        <taxon>Pezizomycetes</taxon>
        <taxon>Pezizales</taxon>
        <taxon>Ascobolaceae</taxon>
        <taxon>Ascobolus</taxon>
    </lineage>
</organism>
<feature type="transmembrane region" description="Helical" evidence="7">
    <location>
        <begin position="15"/>
        <end position="37"/>
    </location>
</feature>
<comment type="subcellular location">
    <subcellularLocation>
        <location evidence="1">Membrane</location>
        <topology evidence="1">Multi-pass membrane protein</topology>
    </subcellularLocation>
</comment>
<keyword evidence="3 7" id="KW-1133">Transmembrane helix</keyword>
<dbReference type="AlphaFoldDB" id="A0A3N4I4E7"/>
<sequence>MAFFSGTEQLPLREVLSGISSTVSLVGWVVILIPQLYENYSLGNADGLSLFFCIGWVLGAIFNVAGAIWAGLLPSVIGLGFYFCVANSVLLLQACYYRFIAKRALENGVFESEEETSPLLVGDTVADRRRRVSVVHTQGEPDVAKLLMNEDDASLVKKVVGPVAAIFGIVMVGTVGWFLAWKSGAWEPSEIVEPGQGPWGALVVGYISAVIYLFSRIPQIIQNYQTKSTEGLSLLFFMISTLANLTYGGGILFHSSDRQYVMDNLPWLLGSIGVCSEDLVLFVQFYLYRSRHRRRRVSSVSIPAPGAIAHL</sequence>
<comment type="similarity">
    <text evidence="5">Belongs to the laat-1 family.</text>
</comment>
<comment type="catalytic activity">
    <reaction evidence="6">
        <text>L-histidine(out) + L-arginine(in) = L-histidine(in) + L-arginine(out)</text>
        <dbReference type="Rhea" id="RHEA:71063"/>
        <dbReference type="ChEBI" id="CHEBI:32682"/>
        <dbReference type="ChEBI" id="CHEBI:57595"/>
    </reaction>
</comment>
<gene>
    <name evidence="8" type="ORF">BJ508DRAFT_211548</name>
</gene>
<dbReference type="InterPro" id="IPR051415">
    <property type="entry name" value="LAAT-1"/>
</dbReference>
<evidence type="ECO:0000256" key="6">
    <source>
        <dbReference type="ARBA" id="ARBA00050768"/>
    </source>
</evidence>
<protein>
    <submittedName>
        <fullName evidence="8">PQ-loop-domain-containing protein</fullName>
    </submittedName>
</protein>
<evidence type="ECO:0000313" key="8">
    <source>
        <dbReference type="EMBL" id="RPA79041.1"/>
    </source>
</evidence>
<dbReference type="Proteomes" id="UP000275078">
    <property type="component" value="Unassembled WGS sequence"/>
</dbReference>
<dbReference type="FunFam" id="1.20.1280.290:FF:000009">
    <property type="entry name" value="PQ loop repeat family protein"/>
    <property type="match status" value="1"/>
</dbReference>
<dbReference type="GO" id="GO:0015174">
    <property type="term" value="F:basic amino acid transmembrane transporter activity"/>
    <property type="evidence" value="ECO:0007669"/>
    <property type="project" value="UniProtKB-ARBA"/>
</dbReference>
<dbReference type="PANTHER" id="PTHR16201">
    <property type="entry name" value="SEVEN TRANSMEMBRANE PROTEIN 1-RELATED"/>
    <property type="match status" value="1"/>
</dbReference>
<dbReference type="EMBL" id="ML119704">
    <property type="protein sequence ID" value="RPA79041.1"/>
    <property type="molecule type" value="Genomic_DNA"/>
</dbReference>
<feature type="transmembrane region" description="Helical" evidence="7">
    <location>
        <begin position="49"/>
        <end position="70"/>
    </location>
</feature>
<dbReference type="PANTHER" id="PTHR16201:SF44">
    <property type="entry name" value="SEVEN TRANSMEMBRANE PROTEIN 1"/>
    <property type="match status" value="1"/>
</dbReference>
<evidence type="ECO:0000256" key="7">
    <source>
        <dbReference type="SAM" id="Phobius"/>
    </source>
</evidence>
<accession>A0A3N4I4E7</accession>
<dbReference type="OrthoDB" id="8048523at2759"/>
<dbReference type="Gene3D" id="1.20.1280.290">
    <property type="match status" value="2"/>
</dbReference>
<feature type="transmembrane region" description="Helical" evidence="7">
    <location>
        <begin position="159"/>
        <end position="179"/>
    </location>
</feature>
<dbReference type="GO" id="GO:0034486">
    <property type="term" value="P:vacuolar transmembrane transport"/>
    <property type="evidence" value="ECO:0007669"/>
    <property type="project" value="UniProtKB-ARBA"/>
</dbReference>
<dbReference type="FunFam" id="1.20.1280.290:FF:000012">
    <property type="entry name" value="Vacuolar membrane PQ loop repeat protein"/>
    <property type="match status" value="1"/>
</dbReference>
<name>A0A3N4I4E7_ASCIM</name>
<evidence type="ECO:0000256" key="2">
    <source>
        <dbReference type="ARBA" id="ARBA00022692"/>
    </source>
</evidence>